<dbReference type="STRING" id="1122209.SAMN02745752_00312"/>
<keyword evidence="10 16" id="KW-1133">Transmembrane helix</keyword>
<dbReference type="SUPFAM" id="SSF46785">
    <property type="entry name" value="Winged helix' DNA-binding domain"/>
    <property type="match status" value="1"/>
</dbReference>
<feature type="transmembrane region" description="Helical" evidence="16">
    <location>
        <begin position="134"/>
        <end position="154"/>
    </location>
</feature>
<dbReference type="Pfam" id="PF01580">
    <property type="entry name" value="FtsK_SpoIIIE"/>
    <property type="match status" value="1"/>
</dbReference>
<dbReference type="GO" id="GO:0005886">
    <property type="term" value="C:plasma membrane"/>
    <property type="evidence" value="ECO:0007669"/>
    <property type="project" value="UniProtKB-SubCell"/>
</dbReference>
<evidence type="ECO:0000256" key="6">
    <source>
        <dbReference type="ARBA" id="ARBA00022692"/>
    </source>
</evidence>
<dbReference type="InterPro" id="IPR025199">
    <property type="entry name" value="FtsK_4TM"/>
</dbReference>
<keyword evidence="9 14" id="KW-0067">ATP-binding</keyword>
<keyword evidence="4" id="KW-1003">Cell membrane</keyword>
<organism evidence="18 19">
    <name type="scientific">Marinospirillum alkaliphilum DSM 21637</name>
    <dbReference type="NCBI Taxonomy" id="1122209"/>
    <lineage>
        <taxon>Bacteria</taxon>
        <taxon>Pseudomonadati</taxon>
        <taxon>Pseudomonadota</taxon>
        <taxon>Gammaproteobacteria</taxon>
        <taxon>Oceanospirillales</taxon>
        <taxon>Oceanospirillaceae</taxon>
        <taxon>Marinospirillum</taxon>
    </lineage>
</organism>
<keyword evidence="5" id="KW-0132">Cell division</keyword>
<evidence type="ECO:0000256" key="12">
    <source>
        <dbReference type="ARBA" id="ARBA00023136"/>
    </source>
</evidence>
<dbReference type="PROSITE" id="PS50901">
    <property type="entry name" value="FTSK"/>
    <property type="match status" value="1"/>
</dbReference>
<feature type="region of interest" description="Disordered" evidence="15">
    <location>
        <begin position="223"/>
        <end position="309"/>
    </location>
</feature>
<evidence type="ECO:0000313" key="18">
    <source>
        <dbReference type="EMBL" id="SFX04068.1"/>
    </source>
</evidence>
<evidence type="ECO:0000256" key="2">
    <source>
        <dbReference type="ARBA" id="ARBA00006474"/>
    </source>
</evidence>
<keyword evidence="19" id="KW-1185">Reference proteome</keyword>
<dbReference type="AlphaFoldDB" id="A0A1K1TUT7"/>
<dbReference type="Pfam" id="PF09397">
    <property type="entry name" value="FtsK_gamma"/>
    <property type="match status" value="1"/>
</dbReference>
<dbReference type="SUPFAM" id="SSF52540">
    <property type="entry name" value="P-loop containing nucleoside triphosphate hydrolases"/>
    <property type="match status" value="1"/>
</dbReference>
<reference evidence="18 19" key="1">
    <citation type="submission" date="2016-11" db="EMBL/GenBank/DDBJ databases">
        <authorList>
            <person name="Jaros S."/>
            <person name="Januszkiewicz K."/>
            <person name="Wedrychowicz H."/>
        </authorList>
    </citation>
    <scope>NUCLEOTIDE SEQUENCE [LARGE SCALE GENOMIC DNA]</scope>
    <source>
        <strain evidence="18 19">DSM 21637</strain>
    </source>
</reference>
<keyword evidence="8" id="KW-0159">Chromosome partition</keyword>
<sequence>MNEQDNRLAARLRKATQEAGVLLLALVALMLLLALFSFNAADPGWNRVSTAAPTNLMGLSGAWLADVLFSLMGFAAWLLPAALLHLSIQLLRRPWQQEDWDPFIPSLRFLGLVLLLIGVSGIAARHFHALETSLPYGAGGILGESLSSLAGPLLGHLGSTLIFLTACFAGFSLITGWSWLTIMDEIGHLLVRLAERARNAWQDADQLRREEKQRYQDEMAYAAELPGSEKSQPEEPQEGWLPRLRERLPKLESTPVRTDIERAEPRLGDFSDDLPEPEEGPAPRLLTLKDLQPERNQQPQSLEGDRPGLNLLDAPKPQKVGFTAQELESLALLLQQKLKEFGVQAEVVDVHPGPVITRFELELAAGVKSSKVANLALDLARALRVPSVRVVEVIAGKSTIGIELPNSQRALIRLLEVLNHDDFLQDRHPLPLALGQDISGRPVVVNLAKMPHLLVAGTTGSGKSVGVNAMLLSLLLQRSPEELRLIMIDPKMLELSVYEGIPHLLAPVVTDMKEAANALRWCVAEMERRYQLMAAMGVRNIAGFNEKLAEAEAQGARVADPLKEPVPGAQPAYLEKLPYVVVVIDEFADMMMLVGKKVEELIARLAQKARAAGIHLILATQRPSVDVITGLIKANIPTRVAFQVSSKIDSRTILDQGGAEQLLGNGDMLYLPTGAPQPERIHGAFVADDEVHRIVENWKLRGEPDYEESILSGDVEAQALAGLEAEGMEGNDDENDPLYDEAVAFVIESRRASTSSVQRRFKIGYNRAARLVDAMERAGLVSPLQSNGQRELLIPER</sequence>
<proteinExistence type="inferred from homology"/>
<feature type="transmembrane region" description="Helical" evidence="16">
    <location>
        <begin position="21"/>
        <end position="41"/>
    </location>
</feature>
<dbReference type="PANTHER" id="PTHR22683">
    <property type="entry name" value="SPORULATION PROTEIN RELATED"/>
    <property type="match status" value="1"/>
</dbReference>
<dbReference type="Pfam" id="PF17854">
    <property type="entry name" value="FtsK_alpha"/>
    <property type="match status" value="1"/>
</dbReference>
<dbReference type="Gene3D" id="3.40.50.300">
    <property type="entry name" value="P-loop containing nucleotide triphosphate hydrolases"/>
    <property type="match status" value="1"/>
</dbReference>
<evidence type="ECO:0000256" key="8">
    <source>
        <dbReference type="ARBA" id="ARBA00022829"/>
    </source>
</evidence>
<evidence type="ECO:0000313" key="19">
    <source>
        <dbReference type="Proteomes" id="UP000182350"/>
    </source>
</evidence>
<feature type="transmembrane region" description="Helical" evidence="16">
    <location>
        <begin position="61"/>
        <end position="86"/>
    </location>
</feature>
<dbReference type="RefSeq" id="WP_072324546.1">
    <property type="nucleotide sequence ID" value="NZ_FPJW01000001.1"/>
</dbReference>
<dbReference type="EMBL" id="FPJW01000001">
    <property type="protein sequence ID" value="SFX04068.1"/>
    <property type="molecule type" value="Genomic_DNA"/>
</dbReference>
<feature type="compositionally biased region" description="Acidic residues" evidence="15">
    <location>
        <begin position="270"/>
        <end position="279"/>
    </location>
</feature>
<dbReference type="Gene3D" id="3.30.980.40">
    <property type="match status" value="1"/>
</dbReference>
<evidence type="ECO:0000256" key="14">
    <source>
        <dbReference type="PROSITE-ProRule" id="PRU00289"/>
    </source>
</evidence>
<dbReference type="InterPro" id="IPR027417">
    <property type="entry name" value="P-loop_NTPase"/>
</dbReference>
<evidence type="ECO:0000256" key="16">
    <source>
        <dbReference type="SAM" id="Phobius"/>
    </source>
</evidence>
<dbReference type="FunFam" id="3.40.50.300:FF:000209">
    <property type="entry name" value="Cell division protein FtsK"/>
    <property type="match status" value="1"/>
</dbReference>
<keyword evidence="6 16" id="KW-0812">Transmembrane</keyword>
<gene>
    <name evidence="18" type="ORF">SAMN02745752_00312</name>
</gene>
<dbReference type="Proteomes" id="UP000182350">
    <property type="component" value="Unassembled WGS sequence"/>
</dbReference>
<evidence type="ECO:0000256" key="10">
    <source>
        <dbReference type="ARBA" id="ARBA00022989"/>
    </source>
</evidence>
<evidence type="ECO:0000256" key="11">
    <source>
        <dbReference type="ARBA" id="ARBA00023125"/>
    </source>
</evidence>
<dbReference type="Gene3D" id="1.10.10.10">
    <property type="entry name" value="Winged helix-like DNA-binding domain superfamily/Winged helix DNA-binding domain"/>
    <property type="match status" value="1"/>
</dbReference>
<name>A0A1K1TUT7_9GAMM</name>
<evidence type="ECO:0000256" key="9">
    <source>
        <dbReference type="ARBA" id="ARBA00022840"/>
    </source>
</evidence>
<keyword evidence="13" id="KW-0131">Cell cycle</keyword>
<dbReference type="InterPro" id="IPR036388">
    <property type="entry name" value="WH-like_DNA-bd_sf"/>
</dbReference>
<keyword evidence="7 14" id="KW-0547">Nucleotide-binding</keyword>
<accession>A0A1K1TUT7</accession>
<feature type="binding site" evidence="14">
    <location>
        <begin position="457"/>
        <end position="464"/>
    </location>
    <ligand>
        <name>ATP</name>
        <dbReference type="ChEBI" id="CHEBI:30616"/>
    </ligand>
</feature>
<dbReference type="InterPro" id="IPR002543">
    <property type="entry name" value="FtsK_dom"/>
</dbReference>
<keyword evidence="12 16" id="KW-0472">Membrane</keyword>
<dbReference type="CDD" id="cd01127">
    <property type="entry name" value="TrwB_TraG_TraD_VirD4"/>
    <property type="match status" value="1"/>
</dbReference>
<feature type="domain" description="FtsK" evidence="17">
    <location>
        <begin position="440"/>
        <end position="651"/>
    </location>
</feature>
<dbReference type="InterPro" id="IPR018541">
    <property type="entry name" value="Ftsk_gamma"/>
</dbReference>
<dbReference type="SMART" id="SM00843">
    <property type="entry name" value="Ftsk_gamma"/>
    <property type="match status" value="1"/>
</dbReference>
<dbReference type="InterPro" id="IPR041027">
    <property type="entry name" value="FtsK_alpha"/>
</dbReference>
<feature type="compositionally biased region" description="Basic and acidic residues" evidence="15">
    <location>
        <begin position="258"/>
        <end position="269"/>
    </location>
</feature>
<comment type="similarity">
    <text evidence="2">Belongs to the FtsK/SpoIIIE/SftA family.</text>
</comment>
<evidence type="ECO:0000256" key="4">
    <source>
        <dbReference type="ARBA" id="ARBA00022475"/>
    </source>
</evidence>
<dbReference type="GO" id="GO:0005524">
    <property type="term" value="F:ATP binding"/>
    <property type="evidence" value="ECO:0007669"/>
    <property type="project" value="UniProtKB-UniRule"/>
</dbReference>
<feature type="transmembrane region" description="Helical" evidence="16">
    <location>
        <begin position="161"/>
        <end position="180"/>
    </location>
</feature>
<dbReference type="GO" id="GO:0003677">
    <property type="term" value="F:DNA binding"/>
    <property type="evidence" value="ECO:0007669"/>
    <property type="project" value="UniProtKB-KW"/>
</dbReference>
<evidence type="ECO:0000256" key="13">
    <source>
        <dbReference type="ARBA" id="ARBA00023306"/>
    </source>
</evidence>
<dbReference type="Pfam" id="PF13491">
    <property type="entry name" value="FtsK_4TM"/>
    <property type="match status" value="1"/>
</dbReference>
<evidence type="ECO:0000256" key="3">
    <source>
        <dbReference type="ARBA" id="ARBA00020887"/>
    </source>
</evidence>
<dbReference type="GO" id="GO:0007059">
    <property type="term" value="P:chromosome segregation"/>
    <property type="evidence" value="ECO:0007669"/>
    <property type="project" value="UniProtKB-KW"/>
</dbReference>
<dbReference type="InterPro" id="IPR050206">
    <property type="entry name" value="FtsK/SpoIIIE/SftA"/>
</dbReference>
<evidence type="ECO:0000256" key="5">
    <source>
        <dbReference type="ARBA" id="ARBA00022618"/>
    </source>
</evidence>
<feature type="transmembrane region" description="Helical" evidence="16">
    <location>
        <begin position="107"/>
        <end position="128"/>
    </location>
</feature>
<evidence type="ECO:0000256" key="7">
    <source>
        <dbReference type="ARBA" id="ARBA00022741"/>
    </source>
</evidence>
<dbReference type="GO" id="GO:0051301">
    <property type="term" value="P:cell division"/>
    <property type="evidence" value="ECO:0007669"/>
    <property type="project" value="UniProtKB-KW"/>
</dbReference>
<comment type="subcellular location">
    <subcellularLocation>
        <location evidence="1">Cell membrane</location>
        <topology evidence="1">Multi-pass membrane protein</topology>
    </subcellularLocation>
</comment>
<keyword evidence="11" id="KW-0238">DNA-binding</keyword>
<dbReference type="OrthoDB" id="9807790at2"/>
<dbReference type="PANTHER" id="PTHR22683:SF41">
    <property type="entry name" value="DNA TRANSLOCASE FTSK"/>
    <property type="match status" value="1"/>
</dbReference>
<dbReference type="InterPro" id="IPR036390">
    <property type="entry name" value="WH_DNA-bd_sf"/>
</dbReference>
<evidence type="ECO:0000259" key="17">
    <source>
        <dbReference type="PROSITE" id="PS50901"/>
    </source>
</evidence>
<evidence type="ECO:0000256" key="1">
    <source>
        <dbReference type="ARBA" id="ARBA00004651"/>
    </source>
</evidence>
<protein>
    <recommendedName>
        <fullName evidence="3">DNA translocase FtsK</fullName>
    </recommendedName>
</protein>
<evidence type="ECO:0000256" key="15">
    <source>
        <dbReference type="SAM" id="MobiDB-lite"/>
    </source>
</evidence>